<dbReference type="SUPFAM" id="SSF51735">
    <property type="entry name" value="NAD(P)-binding Rossmann-fold domains"/>
    <property type="match status" value="1"/>
</dbReference>
<dbReference type="EMBL" id="LJSX01000028">
    <property type="protein sequence ID" value="KPQ09405.1"/>
    <property type="molecule type" value="Genomic_DNA"/>
</dbReference>
<reference evidence="3 5" key="2">
    <citation type="submission" date="2016-08" db="EMBL/GenBank/DDBJ databases">
        <authorList>
            <person name="Varghese N."/>
            <person name="Submissions Spin"/>
        </authorList>
    </citation>
    <scope>NUCLEOTIDE SEQUENCE [LARGE SCALE GENOMIC DNA]</scope>
    <source>
        <strain evidence="3 5">HL-109</strain>
    </source>
</reference>
<dbReference type="Proteomes" id="UP000050497">
    <property type="component" value="Unassembled WGS sequence"/>
</dbReference>
<dbReference type="PATRIC" id="fig|1653334.4.peg.742"/>
<dbReference type="STRING" id="1653334.GA0071312_1835"/>
<dbReference type="Proteomes" id="UP000182800">
    <property type="component" value="Unassembled WGS sequence"/>
</dbReference>
<evidence type="ECO:0000313" key="4">
    <source>
        <dbReference type="Proteomes" id="UP000050497"/>
    </source>
</evidence>
<sequence length="237" mass="25074">MHRQDESYGQDDAADTHSSSAALAAGRRVLVIGASQGIGLATCKAALAAGFRVRGLARNIDRRSLHHPEFEAVRADALNEADVAAALQGCDAVVQTLGIKADPATLINPVTLFSRATDVLLPAMRAAGVARLVAVTGYGVGDSRRALPLPERILFETVMGRVAADKERQESAIRASDTQWTILRPGFLTLVASCPAARLRADPPDWRNGFVSRNAVADAIVGLLRGGGYLHKAVVFT</sequence>
<dbReference type="Pfam" id="PF13460">
    <property type="entry name" value="NAD_binding_10"/>
    <property type="match status" value="1"/>
</dbReference>
<dbReference type="InterPro" id="IPR036291">
    <property type="entry name" value="NAD(P)-bd_dom_sf"/>
</dbReference>
<proteinExistence type="predicted"/>
<name>A0A0P7X439_9HYPH</name>
<comment type="caution">
    <text evidence="2">The sequence shown here is derived from an EMBL/GenBank/DDBJ whole genome shotgun (WGS) entry which is preliminary data.</text>
</comment>
<dbReference type="RefSeq" id="WP_083204463.1">
    <property type="nucleotide sequence ID" value="NZ_FMBM01000002.1"/>
</dbReference>
<keyword evidence="5" id="KW-1185">Reference proteome</keyword>
<evidence type="ECO:0000313" key="5">
    <source>
        <dbReference type="Proteomes" id="UP000182800"/>
    </source>
</evidence>
<organism evidence="2 4">
    <name type="scientific">Saliniramus fredricksonii</name>
    <dbReference type="NCBI Taxonomy" id="1653334"/>
    <lineage>
        <taxon>Bacteria</taxon>
        <taxon>Pseudomonadati</taxon>
        <taxon>Pseudomonadota</taxon>
        <taxon>Alphaproteobacteria</taxon>
        <taxon>Hyphomicrobiales</taxon>
        <taxon>Salinarimonadaceae</taxon>
        <taxon>Saliniramus</taxon>
    </lineage>
</organism>
<protein>
    <submittedName>
        <fullName evidence="3">NAD(P)H-binding</fullName>
    </submittedName>
    <submittedName>
        <fullName evidence="2">NADH(P)-binding</fullName>
    </submittedName>
</protein>
<dbReference type="Gene3D" id="3.40.50.720">
    <property type="entry name" value="NAD(P)-binding Rossmann-like Domain"/>
    <property type="match status" value="1"/>
</dbReference>
<evidence type="ECO:0000313" key="2">
    <source>
        <dbReference type="EMBL" id="KPQ09405.1"/>
    </source>
</evidence>
<dbReference type="PANTHER" id="PTHR15020:SF50">
    <property type="entry name" value="UPF0659 PROTEIN YMR090W"/>
    <property type="match status" value="1"/>
</dbReference>
<reference evidence="2 4" key="1">
    <citation type="submission" date="2015-09" db="EMBL/GenBank/DDBJ databases">
        <title>Identification and resolution of microdiversity through metagenomic sequencing of parallel consortia.</title>
        <authorList>
            <person name="Nelson W.C."/>
            <person name="Romine M.F."/>
            <person name="Lindemann S.R."/>
        </authorList>
    </citation>
    <scope>NUCLEOTIDE SEQUENCE [LARGE SCALE GENOMIC DNA]</scope>
    <source>
        <strain evidence="2">HL-109</strain>
    </source>
</reference>
<gene>
    <name evidence="3" type="ORF">GA0071312_1835</name>
    <name evidence="2" type="ORF">HLUCCO17_14985</name>
</gene>
<dbReference type="AlphaFoldDB" id="A0A0P7X439"/>
<dbReference type="InterPro" id="IPR016040">
    <property type="entry name" value="NAD(P)-bd_dom"/>
</dbReference>
<evidence type="ECO:0000313" key="3">
    <source>
        <dbReference type="EMBL" id="SCC80906.1"/>
    </source>
</evidence>
<evidence type="ECO:0000259" key="1">
    <source>
        <dbReference type="Pfam" id="PF13460"/>
    </source>
</evidence>
<feature type="domain" description="NAD(P)-binding" evidence="1">
    <location>
        <begin position="33"/>
        <end position="224"/>
    </location>
</feature>
<dbReference type="OrthoDB" id="7352421at2"/>
<accession>A0A0P7X439</accession>
<dbReference type="PANTHER" id="PTHR15020">
    <property type="entry name" value="FLAVIN REDUCTASE-RELATED"/>
    <property type="match status" value="1"/>
</dbReference>
<dbReference type="EMBL" id="FMBM01000002">
    <property type="protein sequence ID" value="SCC80906.1"/>
    <property type="molecule type" value="Genomic_DNA"/>
</dbReference>